<evidence type="ECO:0000313" key="4">
    <source>
        <dbReference type="Proteomes" id="UP000240621"/>
    </source>
</evidence>
<keyword evidence="1" id="KW-0812">Transmembrane</keyword>
<dbReference type="Proteomes" id="UP000396862">
    <property type="component" value="Unassembled WGS sequence"/>
</dbReference>
<accession>A0A2P8CCP9</accession>
<evidence type="ECO:0000313" key="2">
    <source>
        <dbReference type="EMBL" id="GET21479.1"/>
    </source>
</evidence>
<gene>
    <name evidence="3" type="ORF">CLV93_10591</name>
    <name evidence="2" type="ORF">JCM18694_17250</name>
</gene>
<dbReference type="AlphaFoldDB" id="A0A2P8CCP9"/>
<reference evidence="2 5" key="2">
    <citation type="submission" date="2019-10" db="EMBL/GenBank/DDBJ databases">
        <title>Prolixibacter strains distinguished by the presence of nitrate reductase genes were adept at nitrate-dependent anaerobic corrosion of metallic iron and carbon steel.</title>
        <authorList>
            <person name="Iino T."/>
            <person name="Shono N."/>
            <person name="Ito K."/>
            <person name="Nakamura R."/>
            <person name="Sueoka K."/>
            <person name="Harayama S."/>
            <person name="Ohkuma M."/>
        </authorList>
    </citation>
    <scope>NUCLEOTIDE SEQUENCE [LARGE SCALE GENOMIC DNA]</scope>
    <source>
        <strain evidence="2 5">MIC1-1</strain>
    </source>
</reference>
<dbReference type="EMBL" id="PYGC01000005">
    <property type="protein sequence ID" value="PSK82699.1"/>
    <property type="molecule type" value="Genomic_DNA"/>
</dbReference>
<sequence length="155" mass="17488">MPKQKPQTLVLKVISIIFISFLFFSCDSNLLHKTPIDNFKGTWELQGRTMFDGIKIKITEDKNGNFVGKVVELNNNKYVDLFVSVGDTWVTGIGRSSNFEFILTERKIASQLFSLYGLDTTQDYEVKFIDNNTFGLGTGSADPGQSSIRYIRVTP</sequence>
<dbReference type="PROSITE" id="PS51257">
    <property type="entry name" value="PROKAR_LIPOPROTEIN"/>
    <property type="match status" value="1"/>
</dbReference>
<reference evidence="3 4" key="1">
    <citation type="submission" date="2018-03" db="EMBL/GenBank/DDBJ databases">
        <title>Genomic Encyclopedia of Archaeal and Bacterial Type Strains, Phase II (KMG-II): from individual species to whole genera.</title>
        <authorList>
            <person name="Goeker M."/>
        </authorList>
    </citation>
    <scope>NUCLEOTIDE SEQUENCE [LARGE SCALE GENOMIC DNA]</scope>
    <source>
        <strain evidence="3 4">DSM 27267</strain>
    </source>
</reference>
<evidence type="ECO:0000256" key="1">
    <source>
        <dbReference type="SAM" id="Phobius"/>
    </source>
</evidence>
<name>A0A2P8CCP9_9BACT</name>
<evidence type="ECO:0000313" key="5">
    <source>
        <dbReference type="Proteomes" id="UP000396862"/>
    </source>
</evidence>
<evidence type="ECO:0008006" key="6">
    <source>
        <dbReference type="Google" id="ProtNLM"/>
    </source>
</evidence>
<proteinExistence type="predicted"/>
<keyword evidence="1" id="KW-0472">Membrane</keyword>
<keyword evidence="1" id="KW-1133">Transmembrane helix</keyword>
<protein>
    <recommendedName>
        <fullName evidence="6">Lipocalin-like protein</fullName>
    </recommendedName>
</protein>
<dbReference type="EMBL" id="BLAU01000001">
    <property type="protein sequence ID" value="GET21479.1"/>
    <property type="molecule type" value="Genomic_DNA"/>
</dbReference>
<feature type="transmembrane region" description="Helical" evidence="1">
    <location>
        <begin position="9"/>
        <end position="25"/>
    </location>
</feature>
<dbReference type="RefSeq" id="WP_106542303.1">
    <property type="nucleotide sequence ID" value="NZ_BLAU01000001.1"/>
</dbReference>
<keyword evidence="5" id="KW-1185">Reference proteome</keyword>
<comment type="caution">
    <text evidence="3">The sequence shown here is derived from an EMBL/GenBank/DDBJ whole genome shotgun (WGS) entry which is preliminary data.</text>
</comment>
<dbReference type="Proteomes" id="UP000240621">
    <property type="component" value="Unassembled WGS sequence"/>
</dbReference>
<evidence type="ECO:0000313" key="3">
    <source>
        <dbReference type="EMBL" id="PSK82699.1"/>
    </source>
</evidence>
<dbReference type="OrthoDB" id="1467621at2"/>
<organism evidence="3 4">
    <name type="scientific">Prolixibacter denitrificans</name>
    <dbReference type="NCBI Taxonomy" id="1541063"/>
    <lineage>
        <taxon>Bacteria</taxon>
        <taxon>Pseudomonadati</taxon>
        <taxon>Bacteroidota</taxon>
        <taxon>Bacteroidia</taxon>
        <taxon>Marinilabiliales</taxon>
        <taxon>Prolixibacteraceae</taxon>
        <taxon>Prolixibacter</taxon>
    </lineage>
</organism>